<organism evidence="7 8">
    <name type="scientific">Hoylesella buccalis DNF00853</name>
    <dbReference type="NCBI Taxonomy" id="1401074"/>
    <lineage>
        <taxon>Bacteria</taxon>
        <taxon>Pseudomonadati</taxon>
        <taxon>Bacteroidota</taxon>
        <taxon>Bacteroidia</taxon>
        <taxon>Bacteroidales</taxon>
        <taxon>Prevotellaceae</taxon>
        <taxon>Hoylesella</taxon>
    </lineage>
</organism>
<accession>A0A095ZI20</accession>
<keyword evidence="2 5" id="KW-0812">Transmembrane</keyword>
<feature type="domain" description="LcnD-like C-terminal" evidence="6">
    <location>
        <begin position="65"/>
        <end position="144"/>
    </location>
</feature>
<keyword evidence="4 5" id="KW-0472">Membrane</keyword>
<comment type="subcellular location">
    <subcellularLocation>
        <location evidence="1">Membrane</location>
    </subcellularLocation>
</comment>
<dbReference type="Gene3D" id="2.40.30.170">
    <property type="match status" value="1"/>
</dbReference>
<dbReference type="OrthoDB" id="1050343at2"/>
<evidence type="ECO:0000256" key="2">
    <source>
        <dbReference type="ARBA" id="ARBA00022692"/>
    </source>
</evidence>
<dbReference type="Pfam" id="PF25940">
    <property type="entry name" value="LcnD_C"/>
    <property type="match status" value="1"/>
</dbReference>
<dbReference type="RefSeq" id="WP_036873642.1">
    <property type="nucleotide sequence ID" value="NZ_JRNN01000072.1"/>
</dbReference>
<dbReference type="EMBL" id="JRNN01000072">
    <property type="protein sequence ID" value="KGF34328.1"/>
    <property type="molecule type" value="Genomic_DNA"/>
</dbReference>
<evidence type="ECO:0000256" key="3">
    <source>
        <dbReference type="ARBA" id="ARBA00022989"/>
    </source>
</evidence>
<name>A0A095ZI20_9BACT</name>
<feature type="transmembrane region" description="Helical" evidence="5">
    <location>
        <begin position="24"/>
        <end position="46"/>
    </location>
</feature>
<sequence>MADKKIELRSEKVRYVIGEIPSRIVRYGITIITIVILGLLVGAYFIPYPEAISAKIQMTNAHQGTITIPYKYVNTITKGMTANIEFEGYDVETYGTANGTITATSHTPRQTAKGSVFTAQVKITDCRYKTIKGMTGTTSILVSNESVLQRIVKQITNSI</sequence>
<dbReference type="Proteomes" id="UP000029556">
    <property type="component" value="Unassembled WGS sequence"/>
</dbReference>
<comment type="caution">
    <text evidence="7">The sequence shown here is derived from an EMBL/GenBank/DDBJ whole genome shotgun (WGS) entry which is preliminary data.</text>
</comment>
<evidence type="ECO:0000256" key="1">
    <source>
        <dbReference type="ARBA" id="ARBA00004370"/>
    </source>
</evidence>
<evidence type="ECO:0000256" key="5">
    <source>
        <dbReference type="SAM" id="Phobius"/>
    </source>
</evidence>
<evidence type="ECO:0000256" key="4">
    <source>
        <dbReference type="ARBA" id="ARBA00023136"/>
    </source>
</evidence>
<keyword evidence="3 5" id="KW-1133">Transmembrane helix</keyword>
<gene>
    <name evidence="7" type="ORF">HMPREF2137_08960</name>
</gene>
<evidence type="ECO:0000313" key="7">
    <source>
        <dbReference type="EMBL" id="KGF34328.1"/>
    </source>
</evidence>
<dbReference type="AlphaFoldDB" id="A0A095ZI20"/>
<dbReference type="InterPro" id="IPR058795">
    <property type="entry name" value="LcnD_C"/>
</dbReference>
<protein>
    <recommendedName>
        <fullName evidence="6">LcnD-like C-terminal domain-containing protein</fullName>
    </recommendedName>
</protein>
<reference evidence="7 8" key="1">
    <citation type="submission" date="2014-07" db="EMBL/GenBank/DDBJ databases">
        <authorList>
            <person name="McCorrison J."/>
            <person name="Sanka R."/>
            <person name="Torralba M."/>
            <person name="Gillis M."/>
            <person name="Haft D.H."/>
            <person name="Methe B."/>
            <person name="Sutton G."/>
            <person name="Nelson K.E."/>
        </authorList>
    </citation>
    <scope>NUCLEOTIDE SEQUENCE [LARGE SCALE GENOMIC DNA]</scope>
    <source>
        <strain evidence="7 8">DNF00853</strain>
    </source>
</reference>
<proteinExistence type="predicted"/>
<evidence type="ECO:0000259" key="6">
    <source>
        <dbReference type="Pfam" id="PF25940"/>
    </source>
</evidence>
<evidence type="ECO:0000313" key="8">
    <source>
        <dbReference type="Proteomes" id="UP000029556"/>
    </source>
</evidence>